<accession>A0A1D3L2D5</accession>
<name>A0A1D3L2D5_9EURY</name>
<sequence length="370" mass="41260">MVLLLSVSSASATNVTSSVGVAQNIGSTTSGYVEKTYYGNQSSKQTVVIIVGVHPQENGMHKAVSKALADKSANLNKRYVLYKVTVTKDTSDYKKSRMNGQLLAQKFIVPDVSSENLMLVVDIHENHYKSSGYAYCRFLYLISSDAKTKTYANEIISTMPFLRTYTPPNHTSPQYVTEPIANKGISTMIYETYNSDTAAKKASDANAFINALDNQVGNSITASPAGGKYYAPQNVSLSSNAYSKIYYTLDGTNPTTSSTLYTEPISINSSKTLKYIGVTESGRVSQVSTSTYQIYVLTQYQYTAHVLVKTVSYVGWKKVAYKKKVKVRYKVGKKWKYKYKYVTKYKWKKGKISYGVYQNQEKTGTHWVLT</sequence>
<dbReference type="AlphaFoldDB" id="A0A1D3L2D5"/>
<dbReference type="KEGG" id="mcub:MCBB_1170"/>
<dbReference type="GeneID" id="60510476"/>
<dbReference type="RefSeq" id="WP_071906859.1">
    <property type="nucleotide sequence ID" value="NZ_LT607756.1"/>
</dbReference>
<organism evidence="2 3">
    <name type="scientific">Methanobacterium congolense</name>
    <dbReference type="NCBI Taxonomy" id="118062"/>
    <lineage>
        <taxon>Archaea</taxon>
        <taxon>Methanobacteriati</taxon>
        <taxon>Methanobacteriota</taxon>
        <taxon>Methanomada group</taxon>
        <taxon>Methanobacteria</taxon>
        <taxon>Methanobacteriales</taxon>
        <taxon>Methanobacteriaceae</taxon>
        <taxon>Methanobacterium</taxon>
    </lineage>
</organism>
<dbReference type="InterPro" id="IPR059177">
    <property type="entry name" value="GH29D-like_dom"/>
</dbReference>
<protein>
    <submittedName>
        <fullName evidence="2">Polymorphic outer membrane protein</fullName>
    </submittedName>
</protein>
<gene>
    <name evidence="2" type="ORF">MCBB_1170</name>
</gene>
<dbReference type="STRING" id="118062.MCBB_1170"/>
<dbReference type="Pfam" id="PF13290">
    <property type="entry name" value="CHB_HEX_C_1"/>
    <property type="match status" value="1"/>
</dbReference>
<evidence type="ECO:0000313" key="2">
    <source>
        <dbReference type="EMBL" id="SCG85728.1"/>
    </source>
</evidence>
<evidence type="ECO:0000313" key="3">
    <source>
        <dbReference type="Proteomes" id="UP000094707"/>
    </source>
</evidence>
<reference evidence="2 3" key="1">
    <citation type="submission" date="2016-08" db="EMBL/GenBank/DDBJ databases">
        <authorList>
            <person name="Seilhamer J.J."/>
        </authorList>
    </citation>
    <scope>NUCLEOTIDE SEQUENCE [LARGE SCALE GENOMIC DNA]</scope>
    <source>
        <strain evidence="2">Buetzberg</strain>
    </source>
</reference>
<evidence type="ECO:0000259" key="1">
    <source>
        <dbReference type="Pfam" id="PF13290"/>
    </source>
</evidence>
<dbReference type="OrthoDB" id="76095at2157"/>
<proteinExistence type="predicted"/>
<keyword evidence="3" id="KW-1185">Reference proteome</keyword>
<feature type="domain" description="GH29D-like beta-sandwich" evidence="1">
    <location>
        <begin position="224"/>
        <end position="289"/>
    </location>
</feature>
<dbReference type="PATRIC" id="fig|129848.4.peg.1181"/>
<dbReference type="Proteomes" id="UP000094707">
    <property type="component" value="Chromosome I"/>
</dbReference>
<dbReference type="EMBL" id="LT607756">
    <property type="protein sequence ID" value="SCG85728.1"/>
    <property type="molecule type" value="Genomic_DNA"/>
</dbReference>